<dbReference type="GO" id="GO:0006508">
    <property type="term" value="P:proteolysis"/>
    <property type="evidence" value="ECO:0007669"/>
    <property type="project" value="InterPro"/>
</dbReference>
<feature type="domain" description="Gingipain" evidence="2">
    <location>
        <begin position="533"/>
        <end position="905"/>
    </location>
</feature>
<name>A0A972JH29_9FLAO</name>
<sequence>MKQIVLILTLFASYLCTSQSGSVRLSWAQDQEFAYGDSKINIPHFDPEFMSYDLGTKSLKFQYTVKVTSAVNPQSLQITNTVYESIGTAQLGLLSQSSIPSSINTRLQSRQAREDIYASIELNPIIKDNGSFKRLVSFDYSFTSSSSRVLSTSSINAVSNSVLTTGDWYRFYVEKSGVYKISRGFLQSLGMNTSVDPRKIKIYGSGGRMIPLRNSQPYPLDIAENAIVFEGESDGNFDGDDYILLYAEGMDNWSTDSQTHNNLYADRAYYYVTSGGDNGKRITTMSQPLPANASTSQFTDHQYHERDLENIGRLGRRWFGEKFNIENEQEFEFQFPGIVSSEPVSLQVYTAASAPSATNFTISVNGQQAGTMSMAALGDHILATPATLSTTVTASEDLTVTVTYNNNGVPGSIGYLDYIILEAKRSLKGYTKQYRFENNTSNSTGNIQYNFTDAGGIGQVWDVTDIYNVTRVLNTGSASFSFTSQMGDNRRFAVIDPTDYYAPHREGNARVANQNIKGTILKNQQGGFEDVDYLIVAPESLITQAERLAAFHRSYSNLSVRVISLEKIYTEFASGKQDIGAIRNLVKYIYFNASDPSKRIKYLNLFGDASFDFKDRIPNNTNIVPIFHALNGYTEGEGSFSSDDFFCMLDENEGELSGAGGIDVAPGRMIVSTASQASEMVDKVIDYYDLKSYGPWRNNYVLIADDSDAADDAQLQTNQEALAQALNTNKPFLNVEKIYLDSYEQESAAGGERYPKARLDIFNDFEKGSLVFNYLGHGGEDGLSAERIWTKEDGQNLSNRYKYPLFITITCEFSRFDNPYRPTAGEYIYLNPKGGAISMVTTTRTIGQGTGQLFNARFSQYLLSYVNNAPSDEYYSIAECLRRAKNSVAYTTNVVVYLGDPALMLAVAKPKVRLTKINDMPVTGPVDTLESLGTVKLSGEITDQFNTPLTSYAGEVAISVFDKELQRTTLNNDNNNSIMPFKTLGETLFRGNASVTAGQFDVTFVVPRDIRIPVGNGRVSFYAKRNELLLDKSGYDTTIKVGGINENAPEDNIGPTVKLYMNDQTFVSGGVTNESPFFLAFLEDENGINTASGIGHDITAILDGDESNPYVLNDYYEADLDNHRSGKLRFPFRNLEKGLHTITFQAWDVYNNPITAEIQFIVVGDEGLTLTHVLNYPNPFSTYTQFWFSHNKPYEPLEVQVQVMTVTGKVVWTKNQVVNTEGFLSREVTWDGKDDFGDRIGKGVYIYKLTVRSTLTNVRAEKIEKLVIL</sequence>
<accession>A0A972JH29</accession>
<dbReference type="Gene3D" id="2.60.40.4070">
    <property type="match status" value="1"/>
</dbReference>
<evidence type="ECO:0000313" key="3">
    <source>
        <dbReference type="EMBL" id="NMH29669.1"/>
    </source>
</evidence>
<organism evidence="3 4">
    <name type="scientific">Flavobacterium silvaticum</name>
    <dbReference type="NCBI Taxonomy" id="1852020"/>
    <lineage>
        <taxon>Bacteria</taxon>
        <taxon>Pseudomonadati</taxon>
        <taxon>Bacteroidota</taxon>
        <taxon>Flavobacteriia</taxon>
        <taxon>Flavobacteriales</taxon>
        <taxon>Flavobacteriaceae</taxon>
        <taxon>Flavobacterium</taxon>
    </lineage>
</organism>
<dbReference type="Gene3D" id="3.40.50.10390">
    <property type="entry name" value="Gingipain r, domain 1"/>
    <property type="match status" value="1"/>
</dbReference>
<dbReference type="GO" id="GO:0008234">
    <property type="term" value="F:cysteine-type peptidase activity"/>
    <property type="evidence" value="ECO:0007669"/>
    <property type="project" value="InterPro"/>
</dbReference>
<reference evidence="3" key="1">
    <citation type="submission" date="2020-02" db="EMBL/GenBank/DDBJ databases">
        <title>Flavobacterium sp. genome.</title>
        <authorList>
            <person name="Jung H.S."/>
            <person name="Baek J.H."/>
            <person name="Jeon C.O."/>
        </authorList>
    </citation>
    <scope>NUCLEOTIDE SEQUENCE</scope>
    <source>
        <strain evidence="3">SE-s28</strain>
    </source>
</reference>
<keyword evidence="4" id="KW-1185">Reference proteome</keyword>
<dbReference type="EMBL" id="JAAMPU010000108">
    <property type="protein sequence ID" value="NMH29669.1"/>
    <property type="molecule type" value="Genomic_DNA"/>
</dbReference>
<evidence type="ECO:0000313" key="4">
    <source>
        <dbReference type="Proteomes" id="UP000712080"/>
    </source>
</evidence>
<evidence type="ECO:0000256" key="1">
    <source>
        <dbReference type="ARBA" id="ARBA00022729"/>
    </source>
</evidence>
<gene>
    <name evidence="3" type="primary">porU</name>
    <name evidence="3" type="ORF">G6047_16640</name>
</gene>
<proteinExistence type="predicted"/>
<evidence type="ECO:0000259" key="2">
    <source>
        <dbReference type="Pfam" id="PF01364"/>
    </source>
</evidence>
<dbReference type="RefSeq" id="WP_169528746.1">
    <property type="nucleotide sequence ID" value="NZ_JAAMPU010000108.1"/>
</dbReference>
<dbReference type="SUPFAM" id="SSF52129">
    <property type="entry name" value="Caspase-like"/>
    <property type="match status" value="1"/>
</dbReference>
<dbReference type="InterPro" id="IPR026444">
    <property type="entry name" value="Secre_tail"/>
</dbReference>
<dbReference type="NCBIfam" id="TIGR04183">
    <property type="entry name" value="Por_Secre_tail"/>
    <property type="match status" value="1"/>
</dbReference>
<comment type="caution">
    <text evidence="3">The sequence shown here is derived from an EMBL/GenBank/DDBJ whole genome shotgun (WGS) entry which is preliminary data.</text>
</comment>
<protein>
    <submittedName>
        <fullName evidence="3">Type IX secretion system sortase PorU</fullName>
    </submittedName>
</protein>
<dbReference type="Pfam" id="PF01364">
    <property type="entry name" value="Peptidase_C25"/>
    <property type="match status" value="1"/>
</dbReference>
<dbReference type="Gene3D" id="3.40.50.1460">
    <property type="match status" value="1"/>
</dbReference>
<dbReference type="AlphaFoldDB" id="A0A972JH29"/>
<dbReference type="InterPro" id="IPR029030">
    <property type="entry name" value="Caspase-like_dom_sf"/>
</dbReference>
<dbReference type="InterPro" id="IPR029031">
    <property type="entry name" value="Gingipain_N_sf"/>
</dbReference>
<keyword evidence="1" id="KW-0732">Signal</keyword>
<dbReference type="CDD" id="cd02258">
    <property type="entry name" value="Peptidase_C25_N"/>
    <property type="match status" value="1"/>
</dbReference>
<dbReference type="NCBIfam" id="NF033707">
    <property type="entry name" value="T9SS_sortase"/>
    <property type="match status" value="1"/>
</dbReference>
<dbReference type="InterPro" id="IPR001769">
    <property type="entry name" value="Gingipain"/>
</dbReference>
<dbReference type="Proteomes" id="UP000712080">
    <property type="component" value="Unassembled WGS sequence"/>
</dbReference>